<dbReference type="InterPro" id="IPR004358">
    <property type="entry name" value="Sig_transdc_His_kin-like_C"/>
</dbReference>
<dbReference type="InterPro" id="IPR005467">
    <property type="entry name" value="His_kinase_dom"/>
</dbReference>
<dbReference type="PROSITE" id="PS50885">
    <property type="entry name" value="HAMP"/>
    <property type="match status" value="1"/>
</dbReference>
<evidence type="ECO:0000256" key="7">
    <source>
        <dbReference type="SAM" id="Phobius"/>
    </source>
</evidence>
<dbReference type="SMART" id="SM00387">
    <property type="entry name" value="HATPase_c"/>
    <property type="match status" value="1"/>
</dbReference>
<dbReference type="EC" id="2.7.13.3" evidence="3"/>
<dbReference type="InterPro" id="IPR003661">
    <property type="entry name" value="HisK_dim/P_dom"/>
</dbReference>
<dbReference type="InterPro" id="IPR003594">
    <property type="entry name" value="HATPase_dom"/>
</dbReference>
<accession>A0A1G9VFB5</accession>
<evidence type="ECO:0000256" key="4">
    <source>
        <dbReference type="ARBA" id="ARBA00022553"/>
    </source>
</evidence>
<dbReference type="GO" id="GO:0000155">
    <property type="term" value="F:phosphorelay sensor kinase activity"/>
    <property type="evidence" value="ECO:0007669"/>
    <property type="project" value="InterPro"/>
</dbReference>
<dbReference type="PANTHER" id="PTHR43547:SF2">
    <property type="entry name" value="HYBRID SIGNAL TRANSDUCTION HISTIDINE KINASE C"/>
    <property type="match status" value="1"/>
</dbReference>
<name>A0A1G9VFB5_9BURK</name>
<keyword evidence="7" id="KW-0812">Transmembrane</keyword>
<comment type="subcellular location">
    <subcellularLocation>
        <location evidence="2">Membrane</location>
    </subcellularLocation>
</comment>
<evidence type="ECO:0000313" key="10">
    <source>
        <dbReference type="EMBL" id="SDM70819.1"/>
    </source>
</evidence>
<evidence type="ECO:0000259" key="9">
    <source>
        <dbReference type="PROSITE" id="PS50885"/>
    </source>
</evidence>
<feature type="domain" description="Histidine kinase" evidence="8">
    <location>
        <begin position="267"/>
        <end position="483"/>
    </location>
</feature>
<evidence type="ECO:0000256" key="3">
    <source>
        <dbReference type="ARBA" id="ARBA00012438"/>
    </source>
</evidence>
<keyword evidence="6 10" id="KW-0418">Kinase</keyword>
<dbReference type="PANTHER" id="PTHR43547">
    <property type="entry name" value="TWO-COMPONENT HISTIDINE KINASE"/>
    <property type="match status" value="1"/>
</dbReference>
<feature type="domain" description="HAMP" evidence="9">
    <location>
        <begin position="207"/>
        <end position="259"/>
    </location>
</feature>
<dbReference type="InterPro" id="IPR036097">
    <property type="entry name" value="HisK_dim/P_sf"/>
</dbReference>
<dbReference type="STRING" id="1527607.SAMN05428957_11277"/>
<organism evidence="10 11">
    <name type="scientific">Oryzisolibacter propanilivorax</name>
    <dbReference type="NCBI Taxonomy" id="1527607"/>
    <lineage>
        <taxon>Bacteria</taxon>
        <taxon>Pseudomonadati</taxon>
        <taxon>Pseudomonadota</taxon>
        <taxon>Betaproteobacteria</taxon>
        <taxon>Burkholderiales</taxon>
        <taxon>Comamonadaceae</taxon>
        <taxon>Oryzisolibacter</taxon>
    </lineage>
</organism>
<reference evidence="11" key="1">
    <citation type="submission" date="2016-10" db="EMBL/GenBank/DDBJ databases">
        <authorList>
            <person name="Varghese N."/>
            <person name="Submissions S."/>
        </authorList>
    </citation>
    <scope>NUCLEOTIDE SEQUENCE [LARGE SCALE GENOMIC DNA]</scope>
    <source>
        <strain evidence="11">EPL6</strain>
    </source>
</reference>
<dbReference type="SUPFAM" id="SSF55874">
    <property type="entry name" value="ATPase domain of HSP90 chaperone/DNA topoisomerase II/histidine kinase"/>
    <property type="match status" value="1"/>
</dbReference>
<evidence type="ECO:0000256" key="6">
    <source>
        <dbReference type="ARBA" id="ARBA00022777"/>
    </source>
</evidence>
<dbReference type="EMBL" id="FNHP01000012">
    <property type="protein sequence ID" value="SDM70819.1"/>
    <property type="molecule type" value="Genomic_DNA"/>
</dbReference>
<proteinExistence type="predicted"/>
<feature type="transmembrane region" description="Helical" evidence="7">
    <location>
        <begin position="191"/>
        <end position="210"/>
    </location>
</feature>
<evidence type="ECO:0000256" key="5">
    <source>
        <dbReference type="ARBA" id="ARBA00022679"/>
    </source>
</evidence>
<keyword evidence="4" id="KW-0597">Phosphoprotein</keyword>
<dbReference type="SUPFAM" id="SSF47384">
    <property type="entry name" value="Homodimeric domain of signal transducing histidine kinase"/>
    <property type="match status" value="1"/>
</dbReference>
<dbReference type="CDD" id="cd00082">
    <property type="entry name" value="HisKA"/>
    <property type="match status" value="1"/>
</dbReference>
<dbReference type="RefSeq" id="WP_245704102.1">
    <property type="nucleotide sequence ID" value="NZ_FNHP01000012.1"/>
</dbReference>
<dbReference type="InterPro" id="IPR036890">
    <property type="entry name" value="HATPase_C_sf"/>
</dbReference>
<sequence length="483" mass="53420">MRAHDQRRQRGWLLARLSFLQLLLLAFLVIGALLGASSLRALATLEQLIEHSRSGAAEATRLAAGAQELAARSQALERAARQSLILGDAQLRQRFEGELRDAQATLRRLQTGGLTPELAAQWNTHLAQAHQLLEGPGALALERERAVAAVFLDIDALNARIAQEVQELNARRADALLARVEDSRHAAQHQVVGVIALAALLALALGVWLARPFKRLERAIRRLGESEPSRRIEIAGPVDVRRLGQQLEWLRVRLLELDADKTRFLRHISHELKTPLASLREGVALLQEGVTGELSAGQREVVQILQHNTLALQEEIEALLRFNAAVFGARQLRRARTDLLALVEAQVEVQRLQWQARQLSVQVQGEPLWLEVDADKLASAVGNLLSNAIRFSPRGGVIQIRLARSQGWVHIDLHNEGPGVHDNDRAHVFEPFYRGVRQPEDAARGTGVGLSIVREYAQAHGGDALLLDTGPHTTFRIELPDDL</sequence>
<dbReference type="PRINTS" id="PR00344">
    <property type="entry name" value="BCTRLSENSOR"/>
</dbReference>
<dbReference type="InterPro" id="IPR003660">
    <property type="entry name" value="HAMP_dom"/>
</dbReference>
<protein>
    <recommendedName>
        <fullName evidence="3">histidine kinase</fullName>
        <ecNumber evidence="3">2.7.13.3</ecNumber>
    </recommendedName>
</protein>
<evidence type="ECO:0000256" key="2">
    <source>
        <dbReference type="ARBA" id="ARBA00004370"/>
    </source>
</evidence>
<dbReference type="GO" id="GO:0016020">
    <property type="term" value="C:membrane"/>
    <property type="evidence" value="ECO:0007669"/>
    <property type="project" value="UniProtKB-SubCell"/>
</dbReference>
<evidence type="ECO:0000259" key="8">
    <source>
        <dbReference type="PROSITE" id="PS50109"/>
    </source>
</evidence>
<keyword evidence="5" id="KW-0808">Transferase</keyword>
<keyword evidence="11" id="KW-1185">Reference proteome</keyword>
<dbReference type="CDD" id="cd00075">
    <property type="entry name" value="HATPase"/>
    <property type="match status" value="1"/>
</dbReference>
<comment type="catalytic activity">
    <reaction evidence="1">
        <text>ATP + protein L-histidine = ADP + protein N-phospho-L-histidine.</text>
        <dbReference type="EC" id="2.7.13.3"/>
    </reaction>
</comment>
<gene>
    <name evidence="10" type="ORF">SAMN05428957_11277</name>
</gene>
<dbReference type="Pfam" id="PF00512">
    <property type="entry name" value="HisKA"/>
    <property type="match status" value="1"/>
</dbReference>
<dbReference type="Gene3D" id="3.30.565.10">
    <property type="entry name" value="Histidine kinase-like ATPase, C-terminal domain"/>
    <property type="match status" value="1"/>
</dbReference>
<dbReference type="Pfam" id="PF02518">
    <property type="entry name" value="HATPase_c"/>
    <property type="match status" value="1"/>
</dbReference>
<dbReference type="SMART" id="SM00388">
    <property type="entry name" value="HisKA"/>
    <property type="match status" value="1"/>
</dbReference>
<dbReference type="Proteomes" id="UP000198552">
    <property type="component" value="Unassembled WGS sequence"/>
</dbReference>
<keyword evidence="7" id="KW-1133">Transmembrane helix</keyword>
<dbReference type="AlphaFoldDB" id="A0A1G9VFB5"/>
<keyword evidence="7" id="KW-0472">Membrane</keyword>
<dbReference type="PROSITE" id="PS50109">
    <property type="entry name" value="HIS_KIN"/>
    <property type="match status" value="1"/>
</dbReference>
<evidence type="ECO:0000313" key="11">
    <source>
        <dbReference type="Proteomes" id="UP000198552"/>
    </source>
</evidence>
<dbReference type="Gene3D" id="1.10.287.130">
    <property type="match status" value="1"/>
</dbReference>
<evidence type="ECO:0000256" key="1">
    <source>
        <dbReference type="ARBA" id="ARBA00000085"/>
    </source>
</evidence>